<accession>A0ACB9R8M4</accession>
<proteinExistence type="predicted"/>
<reference evidence="2" key="1">
    <citation type="journal article" date="2023" name="Front. Plant Sci.">
        <title>Chromosomal-level genome assembly of Melastoma candidum provides insights into trichome evolution.</title>
        <authorList>
            <person name="Zhong Y."/>
            <person name="Wu W."/>
            <person name="Sun C."/>
            <person name="Zou P."/>
            <person name="Liu Y."/>
            <person name="Dai S."/>
            <person name="Zhou R."/>
        </authorList>
    </citation>
    <scope>NUCLEOTIDE SEQUENCE [LARGE SCALE GENOMIC DNA]</scope>
</reference>
<dbReference type="Proteomes" id="UP001057402">
    <property type="component" value="Chromosome 4"/>
</dbReference>
<protein>
    <submittedName>
        <fullName evidence="1">Uncharacterized protein</fullName>
    </submittedName>
</protein>
<evidence type="ECO:0000313" key="1">
    <source>
        <dbReference type="EMBL" id="KAI4375234.1"/>
    </source>
</evidence>
<sequence length="395" mass="43287">MVCVFVIPPRCKVPYGGLFFPFPWRKDNSGSVPHASLRREGPRLVCYASLGNGKESQLKVLDSYFDKLLRYRGGDRGILGLKGGPDSPENCLERLDQGGLASRQESFMTRDSRAADDDRFAKLKGLRMSRPRKSPRVPQQLDEPSNVYLISIIASVNIAVFLFEIASPVKSSSLDLFSLPLLYGAKVNDLILLGEWWRLITPMFLHSGILHMGLGCWALATFGTKVCKGYGPFTFLLIYFLGGISGNLTSFLHTPDPTVGGTGPTFAMIGAWLIYQMQNKDELSKEVSEKMFQKAVITTALSFVLSNFGPIDDWTHLGAAVTGIVYGYFTCPTLQMDDASATSSSGQKEGISLVSKPADPCKSLLVFAFVILVFGCLVFFIEPPIGNIVTEDGFS</sequence>
<keyword evidence="2" id="KW-1185">Reference proteome</keyword>
<comment type="caution">
    <text evidence="1">The sequence shown here is derived from an EMBL/GenBank/DDBJ whole genome shotgun (WGS) entry which is preliminary data.</text>
</comment>
<evidence type="ECO:0000313" key="2">
    <source>
        <dbReference type="Proteomes" id="UP001057402"/>
    </source>
</evidence>
<gene>
    <name evidence="1" type="ORF">MLD38_013129</name>
</gene>
<organism evidence="1 2">
    <name type="scientific">Melastoma candidum</name>
    <dbReference type="NCBI Taxonomy" id="119954"/>
    <lineage>
        <taxon>Eukaryota</taxon>
        <taxon>Viridiplantae</taxon>
        <taxon>Streptophyta</taxon>
        <taxon>Embryophyta</taxon>
        <taxon>Tracheophyta</taxon>
        <taxon>Spermatophyta</taxon>
        <taxon>Magnoliopsida</taxon>
        <taxon>eudicotyledons</taxon>
        <taxon>Gunneridae</taxon>
        <taxon>Pentapetalae</taxon>
        <taxon>rosids</taxon>
        <taxon>malvids</taxon>
        <taxon>Myrtales</taxon>
        <taxon>Melastomataceae</taxon>
        <taxon>Melastomatoideae</taxon>
        <taxon>Melastomateae</taxon>
        <taxon>Melastoma</taxon>
    </lineage>
</organism>
<dbReference type="EMBL" id="CM042883">
    <property type="protein sequence ID" value="KAI4375234.1"/>
    <property type="molecule type" value="Genomic_DNA"/>
</dbReference>
<name>A0ACB9R8M4_9MYRT</name>